<dbReference type="InterPro" id="IPR017871">
    <property type="entry name" value="ABC_transporter-like_CS"/>
</dbReference>
<dbReference type="SUPFAM" id="SSF52540">
    <property type="entry name" value="P-loop containing nucleoside triphosphate hydrolases"/>
    <property type="match status" value="1"/>
</dbReference>
<evidence type="ECO:0000256" key="3">
    <source>
        <dbReference type="ARBA" id="ARBA00022840"/>
    </source>
</evidence>
<keyword evidence="3 5" id="KW-0067">ATP-binding</keyword>
<feature type="domain" description="ABC transporter" evidence="4">
    <location>
        <begin position="2"/>
        <end position="230"/>
    </location>
</feature>
<evidence type="ECO:0000256" key="1">
    <source>
        <dbReference type="ARBA" id="ARBA00022448"/>
    </source>
</evidence>
<dbReference type="InterPro" id="IPR003439">
    <property type="entry name" value="ABC_transporter-like_ATP-bd"/>
</dbReference>
<sequence>MEDILTVSNLCKDYPSFHLQNVSFSVPGGSIVGFVGENGAGKTTTIKLILNEMKRSSGSVKIFGLDNIKDEQKIKEQIGVVFDESYFHGEFKAGDIASILRAVFKTWDDELFDRYLNQFKLPKNKTIKEYSKGMKMKLSIASALAHRPRLLILDEATSGLDPVVRSEILDIFLDFIQDESHSVLFSSHITGDLEKVADYVVFIHEGKIIFDRSKDDLIYRYGVLKCGSNDFQRVDKDDLVRWRKTDFGYEALVTDRDATQRKYAGLVVDPATIDDIMLIYVKGGKS</sequence>
<dbReference type="PANTHER" id="PTHR42939">
    <property type="entry name" value="ABC TRANSPORTER ATP-BINDING PROTEIN ALBC-RELATED"/>
    <property type="match status" value="1"/>
</dbReference>
<dbReference type="SMART" id="SM00382">
    <property type="entry name" value="AAA"/>
    <property type="match status" value="1"/>
</dbReference>
<dbReference type="PROSITE" id="PS00211">
    <property type="entry name" value="ABC_TRANSPORTER_1"/>
    <property type="match status" value="1"/>
</dbReference>
<dbReference type="Gene3D" id="3.40.50.300">
    <property type="entry name" value="P-loop containing nucleotide triphosphate hydrolases"/>
    <property type="match status" value="1"/>
</dbReference>
<dbReference type="Proteomes" id="UP000719942">
    <property type="component" value="Unassembled WGS sequence"/>
</dbReference>
<organism evidence="5 6">
    <name type="scientific">Caproiciproducens faecalis</name>
    <dbReference type="NCBI Taxonomy" id="2820301"/>
    <lineage>
        <taxon>Bacteria</taxon>
        <taxon>Bacillati</taxon>
        <taxon>Bacillota</taxon>
        <taxon>Clostridia</taxon>
        <taxon>Eubacteriales</taxon>
        <taxon>Acutalibacteraceae</taxon>
        <taxon>Caproiciproducens</taxon>
    </lineage>
</organism>
<reference evidence="5 6" key="1">
    <citation type="submission" date="2021-03" db="EMBL/GenBank/DDBJ databases">
        <title>Caproiciproducens sp. nov. isolated from feces of cow.</title>
        <authorList>
            <person name="Choi J.-Y."/>
        </authorList>
    </citation>
    <scope>NUCLEOTIDE SEQUENCE [LARGE SCALE GENOMIC DNA]</scope>
    <source>
        <strain evidence="5 6">AGMB10547</strain>
    </source>
</reference>
<evidence type="ECO:0000313" key="5">
    <source>
        <dbReference type="EMBL" id="MBW7572726.1"/>
    </source>
</evidence>
<dbReference type="RefSeq" id="WP_219965113.1">
    <property type="nucleotide sequence ID" value="NZ_JAGFNZ010000002.1"/>
</dbReference>
<keyword evidence="6" id="KW-1185">Reference proteome</keyword>
<dbReference type="InterPro" id="IPR003593">
    <property type="entry name" value="AAA+_ATPase"/>
</dbReference>
<keyword evidence="2" id="KW-0547">Nucleotide-binding</keyword>
<gene>
    <name evidence="5" type="ORF">J5W02_07850</name>
</gene>
<dbReference type="PROSITE" id="PS50893">
    <property type="entry name" value="ABC_TRANSPORTER_2"/>
    <property type="match status" value="1"/>
</dbReference>
<dbReference type="EMBL" id="JAGFNZ010000002">
    <property type="protein sequence ID" value="MBW7572726.1"/>
    <property type="molecule type" value="Genomic_DNA"/>
</dbReference>
<comment type="caution">
    <text evidence="5">The sequence shown here is derived from an EMBL/GenBank/DDBJ whole genome shotgun (WGS) entry which is preliminary data.</text>
</comment>
<name>A0ABS7DN44_9FIRM</name>
<dbReference type="Pfam" id="PF00005">
    <property type="entry name" value="ABC_tran"/>
    <property type="match status" value="1"/>
</dbReference>
<accession>A0ABS7DN44</accession>
<dbReference type="CDD" id="cd03230">
    <property type="entry name" value="ABC_DR_subfamily_A"/>
    <property type="match status" value="1"/>
</dbReference>
<protein>
    <submittedName>
        <fullName evidence="5">ABC transporter ATP-binding protein</fullName>
    </submittedName>
</protein>
<keyword evidence="1" id="KW-0813">Transport</keyword>
<dbReference type="GO" id="GO:0005524">
    <property type="term" value="F:ATP binding"/>
    <property type="evidence" value="ECO:0007669"/>
    <property type="project" value="UniProtKB-KW"/>
</dbReference>
<proteinExistence type="predicted"/>
<evidence type="ECO:0000259" key="4">
    <source>
        <dbReference type="PROSITE" id="PS50893"/>
    </source>
</evidence>
<dbReference type="PANTHER" id="PTHR42939:SF3">
    <property type="entry name" value="ABC TRANSPORTER ATP-BINDING COMPONENT"/>
    <property type="match status" value="1"/>
</dbReference>
<dbReference type="InterPro" id="IPR027417">
    <property type="entry name" value="P-loop_NTPase"/>
</dbReference>
<evidence type="ECO:0000313" key="6">
    <source>
        <dbReference type="Proteomes" id="UP000719942"/>
    </source>
</evidence>
<dbReference type="InterPro" id="IPR051782">
    <property type="entry name" value="ABC_Transporter_VariousFunc"/>
</dbReference>
<evidence type="ECO:0000256" key="2">
    <source>
        <dbReference type="ARBA" id="ARBA00022741"/>
    </source>
</evidence>